<gene>
    <name evidence="7" type="ORF">ARB_03207</name>
</gene>
<dbReference type="GeneID" id="9524618"/>
<dbReference type="GO" id="GO:0043484">
    <property type="term" value="P:regulation of RNA splicing"/>
    <property type="evidence" value="ECO:0007669"/>
    <property type="project" value="TreeGrafter"/>
</dbReference>
<reference evidence="8" key="1">
    <citation type="journal article" date="2011" name="Genome Biol.">
        <title>Comparative and functional genomics provide insights into the pathogenicity of dermatophytic fungi.</title>
        <authorList>
            <person name="Burmester A."/>
            <person name="Shelest E."/>
            <person name="Gloeckner G."/>
            <person name="Heddergott C."/>
            <person name="Schindler S."/>
            <person name="Staib P."/>
            <person name="Heidel A."/>
            <person name="Felder M."/>
            <person name="Petzold A."/>
            <person name="Szafranski K."/>
            <person name="Feuermann M."/>
            <person name="Pedruzzi I."/>
            <person name="Priebe S."/>
            <person name="Groth M."/>
            <person name="Winkler R."/>
            <person name="Li W."/>
            <person name="Kniemeyer O."/>
            <person name="Schroeckh V."/>
            <person name="Hertweck C."/>
            <person name="Hube B."/>
            <person name="White T.C."/>
            <person name="Platzer M."/>
            <person name="Guthke R."/>
            <person name="Heitman J."/>
            <person name="Woestemeyer J."/>
            <person name="Zipfel P.F."/>
            <person name="Monod M."/>
            <person name="Brakhage A.A."/>
        </authorList>
    </citation>
    <scope>NUCLEOTIDE SEQUENCE [LARGE SCALE GENOMIC DNA]</scope>
    <source>
        <strain evidence="8">ATCC MYA-4681 / CBS 112371</strain>
    </source>
</reference>
<proteinExistence type="predicted"/>
<keyword evidence="5" id="KW-0067">ATP-binding</keyword>
<evidence type="ECO:0000256" key="1">
    <source>
        <dbReference type="ARBA" id="ARBA00022527"/>
    </source>
</evidence>
<evidence type="ECO:0000256" key="5">
    <source>
        <dbReference type="ARBA" id="ARBA00022840"/>
    </source>
</evidence>
<dbReference type="STRING" id="663331.D4B418"/>
<dbReference type="PANTHER" id="PTHR45646:SF11">
    <property type="entry name" value="SERINE_THREONINE-PROTEIN KINASE DOA"/>
    <property type="match status" value="1"/>
</dbReference>
<dbReference type="AlphaFoldDB" id="D4B418"/>
<dbReference type="HOGENOM" id="CLU_000288_81_11_1"/>
<dbReference type="RefSeq" id="XP_003010506.1">
    <property type="nucleotide sequence ID" value="XM_003010460.1"/>
</dbReference>
<dbReference type="InterPro" id="IPR051175">
    <property type="entry name" value="CLK_kinases"/>
</dbReference>
<dbReference type="Proteomes" id="UP000008866">
    <property type="component" value="Unassembled WGS sequence"/>
</dbReference>
<dbReference type="EMBL" id="ABSU01000034">
    <property type="protein sequence ID" value="EFE29866.1"/>
    <property type="molecule type" value="Genomic_DNA"/>
</dbReference>
<dbReference type="eggNOG" id="KOG0671">
    <property type="taxonomic scope" value="Eukaryota"/>
</dbReference>
<dbReference type="Gene3D" id="1.10.510.10">
    <property type="entry name" value="Transferase(Phosphotransferase) domain 1"/>
    <property type="match status" value="1"/>
</dbReference>
<evidence type="ECO:0000313" key="8">
    <source>
        <dbReference type="Proteomes" id="UP000008866"/>
    </source>
</evidence>
<keyword evidence="1" id="KW-0723">Serine/threonine-protein kinase</keyword>
<dbReference type="Pfam" id="PF00069">
    <property type="entry name" value="Pkinase"/>
    <property type="match status" value="1"/>
</dbReference>
<evidence type="ECO:0000256" key="2">
    <source>
        <dbReference type="ARBA" id="ARBA00022679"/>
    </source>
</evidence>
<dbReference type="PANTHER" id="PTHR45646">
    <property type="entry name" value="SERINE/THREONINE-PROTEIN KINASE DOA-RELATED"/>
    <property type="match status" value="1"/>
</dbReference>
<dbReference type="GO" id="GO:0005524">
    <property type="term" value="F:ATP binding"/>
    <property type="evidence" value="ECO:0007669"/>
    <property type="project" value="UniProtKB-KW"/>
</dbReference>
<accession>D4B418</accession>
<dbReference type="GO" id="GO:0004674">
    <property type="term" value="F:protein serine/threonine kinase activity"/>
    <property type="evidence" value="ECO:0007669"/>
    <property type="project" value="UniProtKB-KW"/>
</dbReference>
<dbReference type="InterPro" id="IPR011009">
    <property type="entry name" value="Kinase-like_dom_sf"/>
</dbReference>
<sequence length="209" mass="24483">MVKLEDTTLLSLSAKEEYSNPLPQKHYEDGRIIYRSRRNYGPLKRITGLIEILDFDLSVRGDGPVNHDGCIQAEVYRAPEVVLDKGYSYSADIWSLGVMLWDFLEGRTLFQDVDPLYVEEYDDERHLALITALLGPAPKDLLDKGKRTTMFYKPDENFTFQNTICNMNGERKRRFINFVQRMIKWRPEERSTAKELLSDPWLHEDFPNE</sequence>
<protein>
    <submittedName>
        <fullName evidence="7">Protein kinase, putative</fullName>
    </submittedName>
</protein>
<feature type="domain" description="Protein kinase" evidence="6">
    <location>
        <begin position="1"/>
        <end position="202"/>
    </location>
</feature>
<dbReference type="GO" id="GO:0005634">
    <property type="term" value="C:nucleus"/>
    <property type="evidence" value="ECO:0007669"/>
    <property type="project" value="TreeGrafter"/>
</dbReference>
<comment type="caution">
    <text evidence="7">The sequence shown here is derived from an EMBL/GenBank/DDBJ whole genome shotgun (WGS) entry which is preliminary data.</text>
</comment>
<organism evidence="7 8">
    <name type="scientific">Arthroderma benhamiae (strain ATCC MYA-4681 / CBS 112371)</name>
    <name type="common">Trichophyton mentagrophytes</name>
    <dbReference type="NCBI Taxonomy" id="663331"/>
    <lineage>
        <taxon>Eukaryota</taxon>
        <taxon>Fungi</taxon>
        <taxon>Dikarya</taxon>
        <taxon>Ascomycota</taxon>
        <taxon>Pezizomycotina</taxon>
        <taxon>Eurotiomycetes</taxon>
        <taxon>Eurotiomycetidae</taxon>
        <taxon>Onygenales</taxon>
        <taxon>Arthrodermataceae</taxon>
        <taxon>Trichophyton</taxon>
    </lineage>
</organism>
<evidence type="ECO:0000313" key="7">
    <source>
        <dbReference type="EMBL" id="EFE29866.1"/>
    </source>
</evidence>
<keyword evidence="4 7" id="KW-0418">Kinase</keyword>
<dbReference type="SUPFAM" id="SSF56112">
    <property type="entry name" value="Protein kinase-like (PK-like)"/>
    <property type="match status" value="1"/>
</dbReference>
<evidence type="ECO:0000256" key="3">
    <source>
        <dbReference type="ARBA" id="ARBA00022741"/>
    </source>
</evidence>
<dbReference type="PROSITE" id="PS50011">
    <property type="entry name" value="PROTEIN_KINASE_DOM"/>
    <property type="match status" value="1"/>
</dbReference>
<keyword evidence="3" id="KW-0547">Nucleotide-binding</keyword>
<keyword evidence="8" id="KW-1185">Reference proteome</keyword>
<dbReference type="KEGG" id="abe:ARB_03207"/>
<dbReference type="SMART" id="SM00220">
    <property type="entry name" value="S_TKc"/>
    <property type="match status" value="1"/>
</dbReference>
<keyword evidence="2" id="KW-0808">Transferase</keyword>
<name>D4B418_ARTBC</name>
<evidence type="ECO:0000256" key="4">
    <source>
        <dbReference type="ARBA" id="ARBA00022777"/>
    </source>
</evidence>
<dbReference type="InterPro" id="IPR000719">
    <property type="entry name" value="Prot_kinase_dom"/>
</dbReference>
<evidence type="ECO:0000259" key="6">
    <source>
        <dbReference type="PROSITE" id="PS50011"/>
    </source>
</evidence>
<dbReference type="OMA" id="PKFAREQ"/>